<evidence type="ECO:0000259" key="1">
    <source>
        <dbReference type="Pfam" id="PF08241"/>
    </source>
</evidence>
<dbReference type="Pfam" id="PF08241">
    <property type="entry name" value="Methyltransf_11"/>
    <property type="match status" value="1"/>
</dbReference>
<dbReference type="GO" id="GO:0032259">
    <property type="term" value="P:methylation"/>
    <property type="evidence" value="ECO:0007669"/>
    <property type="project" value="UniProtKB-KW"/>
</dbReference>
<dbReference type="GO" id="GO:0008757">
    <property type="term" value="F:S-adenosylmethionine-dependent methyltransferase activity"/>
    <property type="evidence" value="ECO:0007669"/>
    <property type="project" value="InterPro"/>
</dbReference>
<dbReference type="InterPro" id="IPR029063">
    <property type="entry name" value="SAM-dependent_MTases_sf"/>
</dbReference>
<sequence length="252" mass="28356">MSTPVLTVLEEDKHAWFAGRTRAILKFLDAELGPTGSLQRRKVLDVGGGAGNMAHHLAHYGDVINVEYNPRPIPVAQRRNVTTVQGSGDHLPFPDETFDLVALLDTVEHIPDELGVFNECARVLKPGGVLIVTVPAYMWLWSYNDEINAHQRRYTANELRLKLSLSGLRVSRISYNNFFLFPLVAAMRLLRPYNPNLKSPHIHDEADVYQVDMEPIPEPLNTILHGVYWLEAEILAHVSFPFGVSILCTARK</sequence>
<protein>
    <submittedName>
        <fullName evidence="2">Methyltransferase domain-containing protein</fullName>
    </submittedName>
</protein>
<proteinExistence type="predicted"/>
<evidence type="ECO:0000313" key="2">
    <source>
        <dbReference type="EMBL" id="HDX33459.1"/>
    </source>
</evidence>
<dbReference type="EMBL" id="DSMG01000193">
    <property type="protein sequence ID" value="HDX33459.1"/>
    <property type="molecule type" value="Genomic_DNA"/>
</dbReference>
<comment type="caution">
    <text evidence="2">The sequence shown here is derived from an EMBL/GenBank/DDBJ whole genome shotgun (WGS) entry which is preliminary data.</text>
</comment>
<reference evidence="2" key="1">
    <citation type="journal article" date="2020" name="mSystems">
        <title>Genome- and Community-Level Interaction Insights into Carbon Utilization and Element Cycling Functions of Hydrothermarchaeota in Hydrothermal Sediment.</title>
        <authorList>
            <person name="Zhou Z."/>
            <person name="Liu Y."/>
            <person name="Xu W."/>
            <person name="Pan J."/>
            <person name="Luo Z.H."/>
            <person name="Li M."/>
        </authorList>
    </citation>
    <scope>NUCLEOTIDE SEQUENCE [LARGE SCALE GENOMIC DNA]</scope>
    <source>
        <strain evidence="2">SpSt-289</strain>
    </source>
</reference>
<dbReference type="CDD" id="cd02440">
    <property type="entry name" value="AdoMet_MTases"/>
    <property type="match status" value="1"/>
</dbReference>
<name>A0A7C1FIC8_9CHLR</name>
<dbReference type="InterPro" id="IPR013216">
    <property type="entry name" value="Methyltransf_11"/>
</dbReference>
<keyword evidence="2" id="KW-0808">Transferase</keyword>
<dbReference type="PANTHER" id="PTHR43591">
    <property type="entry name" value="METHYLTRANSFERASE"/>
    <property type="match status" value="1"/>
</dbReference>
<gene>
    <name evidence="2" type="ORF">ENQ20_18535</name>
</gene>
<dbReference type="AlphaFoldDB" id="A0A7C1FIC8"/>
<dbReference type="SUPFAM" id="SSF53335">
    <property type="entry name" value="S-adenosyl-L-methionine-dependent methyltransferases"/>
    <property type="match status" value="1"/>
</dbReference>
<keyword evidence="2" id="KW-0489">Methyltransferase</keyword>
<organism evidence="2">
    <name type="scientific">Caldilinea aerophila</name>
    <dbReference type="NCBI Taxonomy" id="133453"/>
    <lineage>
        <taxon>Bacteria</taxon>
        <taxon>Bacillati</taxon>
        <taxon>Chloroflexota</taxon>
        <taxon>Caldilineae</taxon>
        <taxon>Caldilineales</taxon>
        <taxon>Caldilineaceae</taxon>
        <taxon>Caldilinea</taxon>
    </lineage>
</organism>
<feature type="domain" description="Methyltransferase type 11" evidence="1">
    <location>
        <begin position="44"/>
        <end position="132"/>
    </location>
</feature>
<dbReference type="Gene3D" id="3.40.50.150">
    <property type="entry name" value="Vaccinia Virus protein VP39"/>
    <property type="match status" value="1"/>
</dbReference>
<accession>A0A7C1FIC8</accession>